<proteinExistence type="predicted"/>
<dbReference type="Proteomes" id="UP001600064">
    <property type="component" value="Unassembled WGS sequence"/>
</dbReference>
<feature type="region of interest" description="Disordered" evidence="1">
    <location>
        <begin position="480"/>
        <end position="516"/>
    </location>
</feature>
<keyword evidence="4" id="KW-1185">Reference proteome</keyword>
<dbReference type="PANTHER" id="PTHR10644">
    <property type="entry name" value="DNA REPAIR/RNA PROCESSING CPSF FAMILY"/>
    <property type="match status" value="1"/>
</dbReference>
<dbReference type="GeneID" id="98125960"/>
<evidence type="ECO:0000313" key="4">
    <source>
        <dbReference type="Proteomes" id="UP001600064"/>
    </source>
</evidence>
<gene>
    <name evidence="3" type="ORF">VTJ83DRAFT_4789</name>
</gene>
<organism evidence="3 4">
    <name type="scientific">Remersonia thermophila</name>
    <dbReference type="NCBI Taxonomy" id="72144"/>
    <lineage>
        <taxon>Eukaryota</taxon>
        <taxon>Fungi</taxon>
        <taxon>Dikarya</taxon>
        <taxon>Ascomycota</taxon>
        <taxon>Pezizomycotina</taxon>
        <taxon>Sordariomycetes</taxon>
        <taxon>Sordariomycetidae</taxon>
        <taxon>Sordariales</taxon>
        <taxon>Sordariales incertae sedis</taxon>
        <taxon>Remersonia</taxon>
    </lineage>
</organism>
<feature type="domain" description="RSE1/DDB1/CPSF1 first beta-propeller" evidence="2">
    <location>
        <begin position="60"/>
        <end position="460"/>
    </location>
</feature>
<evidence type="ECO:0000256" key="1">
    <source>
        <dbReference type="SAM" id="MobiDB-lite"/>
    </source>
</evidence>
<protein>
    <recommendedName>
        <fullName evidence="2">RSE1/DDB1/CPSF1 first beta-propeller domain-containing protein</fullName>
    </recommendedName>
</protein>
<feature type="compositionally biased region" description="Basic and acidic residues" evidence="1">
    <location>
        <begin position="483"/>
        <end position="492"/>
    </location>
</feature>
<dbReference type="SUPFAM" id="SSF50978">
    <property type="entry name" value="WD40 repeat-like"/>
    <property type="match status" value="1"/>
</dbReference>
<sequence length="1311" mass="144678">MAFQTNVFRDGAWVTETVDLRTVLKGQANDQKEFARSDPLEPPCCGILTRTVVESNRAHQILSVRLRSPSHNDLAFVGDHFIQICELRNGRLRNVVRKNDFGSRIRNACVVGSPAIPELSDDSLIGSSSEPRIKMEEAREGLFSFSQAGRSHEVTPLPPQMLMVALESGEIVVLFLTSGVDGKPAWVTASRTSAPDHLRLGFHLAVDPSSRYAVLAGPMDCFCVYELASYDDMNDRYLSGERVRAVRSVRLLNVRGVIHKITFLYPRPGDDHHIILLIVLVKGGKSKTVIYEWELGDNLATVFSMERRSHRMPDEFRLPLLIIPLRVQSAFLAITEDKMAVCTECLHGPPKFQLVSLQPAPQTDRRRGRHKHSLWTAWASPFRLPSYGKSHDCIYLAREDGVVAFLEADEDSNISRSTFLQPFPCNISTAFACAFDNSTDVLFLASESGPGGYWRIPPRQPTEFLGVISVATTAVDFAITDGSSRRQQEPRPNDSTTLWQRPRHQSPGRIFVGGPGDGTQGAVTEYRYGLRANIGLDVDYGPDVTTALMVPRDFSSADVVAPGRIPFDLESTTMIVIAAEHRSASYPLQDLEGLSNATVLDACVAEDCVAVSSHTGSQFRIHVFKVDRSLLAFTPMRAIDVDGEVTCLALGPDYTLLAGIRQGTRSLLGIGSLRQPTTRLRLVDLIDGHPASAIEGIESVVMVGKTILVGTRSGDMIVVTEGSDGMSISHERLGAMAVNLRYSHRAGAVSPTVLATCDNALISIRFDSWNQLTKPGAIHRVWPVDASQPGDVSPPVHFATAVDVATEDDAASILMISGPRLLLAELDEEPGLVPRVSSVSSPVNRVMYCQYLPCLVVGMSGTAGTKLAFIRPDTGKEVGQPVDKTKTRQPNINGLGHPDDRILCLAEWNCKKDGKLWNFILVTTQGGRLIVVSAEKIPATEDNDLQYRYWTQFRRQGQIAQAPIFSALGYDEGIVYCQSSTLVWESLELAEKRLKLLKSFLLDSPAVGLRLTHPGLVSTKDPRDGDVVTTSTNATKLLALTARDSLVALDHIDPADPESPRTELRHVDPWKRNGVDFLEVTIPSPRGDSSSESVVLVADREGSVLGCWVPWQAAERECEVVFEAELPCAVRRFRTGRTRSVWERWRRRDGADADGQPQPRYGRIKATKDDAEILGVALDGSMREFTLLSVPAWRLLRFLQNLALADRTVCPFRGALGRDEGRAAEMEEDPEPRMDGCLEMHVDGDILKRCLDARTLEQLLARPTQRERLVELLGQLDGGRHTAGMKVVEGDYGEYFRLAYDVLEYYLSPAF</sequence>
<dbReference type="InterPro" id="IPR015943">
    <property type="entry name" value="WD40/YVTN_repeat-like_dom_sf"/>
</dbReference>
<dbReference type="Gene3D" id="2.130.10.10">
    <property type="entry name" value="YVTN repeat-like/Quinoprotein amine dehydrogenase"/>
    <property type="match status" value="2"/>
</dbReference>
<accession>A0ABR4DD55</accession>
<dbReference type="InterPro" id="IPR036322">
    <property type="entry name" value="WD40_repeat_dom_sf"/>
</dbReference>
<dbReference type="InterPro" id="IPR050358">
    <property type="entry name" value="RSE1/DDB1/CFT1"/>
</dbReference>
<dbReference type="RefSeq" id="XP_070866239.1">
    <property type="nucleotide sequence ID" value="XM_071011316.1"/>
</dbReference>
<name>A0ABR4DD55_9PEZI</name>
<evidence type="ECO:0000313" key="3">
    <source>
        <dbReference type="EMBL" id="KAL2267512.1"/>
    </source>
</evidence>
<reference evidence="3 4" key="1">
    <citation type="journal article" date="2024" name="Commun. Biol.">
        <title>Comparative genomic analysis of thermophilic fungi reveals convergent evolutionary adaptations and gene losses.</title>
        <authorList>
            <person name="Steindorff A.S."/>
            <person name="Aguilar-Pontes M.V."/>
            <person name="Robinson A.J."/>
            <person name="Andreopoulos B."/>
            <person name="LaButti K."/>
            <person name="Kuo A."/>
            <person name="Mondo S."/>
            <person name="Riley R."/>
            <person name="Otillar R."/>
            <person name="Haridas S."/>
            <person name="Lipzen A."/>
            <person name="Grimwood J."/>
            <person name="Schmutz J."/>
            <person name="Clum A."/>
            <person name="Reid I.D."/>
            <person name="Moisan M.C."/>
            <person name="Butler G."/>
            <person name="Nguyen T.T.M."/>
            <person name="Dewar K."/>
            <person name="Conant G."/>
            <person name="Drula E."/>
            <person name="Henrissat B."/>
            <person name="Hansel C."/>
            <person name="Singer S."/>
            <person name="Hutchinson M.I."/>
            <person name="de Vries R.P."/>
            <person name="Natvig D.O."/>
            <person name="Powell A.J."/>
            <person name="Tsang A."/>
            <person name="Grigoriev I.V."/>
        </authorList>
    </citation>
    <scope>NUCLEOTIDE SEQUENCE [LARGE SCALE GENOMIC DNA]</scope>
    <source>
        <strain evidence="3 4">ATCC 22073</strain>
    </source>
</reference>
<evidence type="ECO:0000259" key="2">
    <source>
        <dbReference type="Pfam" id="PF10433"/>
    </source>
</evidence>
<dbReference type="InterPro" id="IPR018846">
    <property type="entry name" value="Beta-prop_RSE1/DDB1/CPSF1_1st"/>
</dbReference>
<comment type="caution">
    <text evidence="3">The sequence shown here is derived from an EMBL/GenBank/DDBJ whole genome shotgun (WGS) entry which is preliminary data.</text>
</comment>
<dbReference type="Pfam" id="PF10433">
    <property type="entry name" value="Beta-prop_RSE1_1st"/>
    <property type="match status" value="1"/>
</dbReference>
<dbReference type="EMBL" id="JAZGUE010000004">
    <property type="protein sequence ID" value="KAL2267512.1"/>
    <property type="molecule type" value="Genomic_DNA"/>
</dbReference>